<evidence type="ECO:0000313" key="2">
    <source>
        <dbReference type="Proteomes" id="UP000002194"/>
    </source>
</evidence>
<dbReference type="PaxDb" id="882-DVU_0273"/>
<dbReference type="InterPro" id="IPR059232">
    <property type="entry name" value="Porin_put"/>
</dbReference>
<organism evidence="1 2">
    <name type="scientific">Nitratidesulfovibrio vulgaris (strain ATCC 29579 / DSM 644 / CCUG 34227 / NCIMB 8303 / VKM B-1760 / Hildenborough)</name>
    <name type="common">Desulfovibrio vulgaris</name>
    <dbReference type="NCBI Taxonomy" id="882"/>
    <lineage>
        <taxon>Bacteria</taxon>
        <taxon>Pseudomonadati</taxon>
        <taxon>Thermodesulfobacteriota</taxon>
        <taxon>Desulfovibrionia</taxon>
        <taxon>Desulfovibrionales</taxon>
        <taxon>Desulfovibrionaceae</taxon>
        <taxon>Nitratidesulfovibrio</taxon>
    </lineage>
</organism>
<dbReference type="AlphaFoldDB" id="Q72FE1"/>
<dbReference type="PATRIC" id="fig|882.5.peg.258"/>
<name>Q72FE1_NITV2</name>
<dbReference type="EnsemblBacteria" id="AAS94756">
    <property type="protein sequence ID" value="AAS94756"/>
    <property type="gene ID" value="DVU_0273"/>
</dbReference>
<evidence type="ECO:0000313" key="1">
    <source>
        <dbReference type="EMBL" id="AAS94756.1"/>
    </source>
</evidence>
<reference evidence="1 2" key="1">
    <citation type="journal article" date="2004" name="Nat. Biotechnol.">
        <title>The genome sequence of the anaerobic, sulfate-reducing bacterium Desulfovibrio vulgaris Hildenborough.</title>
        <authorList>
            <person name="Heidelberg J.F."/>
            <person name="Seshadri R."/>
            <person name="Haveman S.A."/>
            <person name="Hemme C.L."/>
            <person name="Paulsen I.T."/>
            <person name="Kolonay J.F."/>
            <person name="Eisen J.A."/>
            <person name="Ward N."/>
            <person name="Methe B."/>
            <person name="Brinkac L.M."/>
            <person name="Daugherty S.C."/>
            <person name="Deboy R.T."/>
            <person name="Dodson R.J."/>
            <person name="Durkin A.S."/>
            <person name="Madupu R."/>
            <person name="Nelson W.C."/>
            <person name="Sullivan S.A."/>
            <person name="Fouts D."/>
            <person name="Haft D.H."/>
            <person name="Selengut J."/>
            <person name="Peterson J.D."/>
            <person name="Davidsen T.M."/>
            <person name="Zafar N."/>
            <person name="Zhou L."/>
            <person name="Radune D."/>
            <person name="Dimitrov G."/>
            <person name="Hance M."/>
            <person name="Tran K."/>
            <person name="Khouri H."/>
            <person name="Gill J."/>
            <person name="Utterback T.R."/>
            <person name="Feldblyum T.V."/>
            <person name="Wall J.D."/>
            <person name="Voordouw G."/>
            <person name="Fraser C.M."/>
        </authorList>
    </citation>
    <scope>NUCLEOTIDE SEQUENCE [LARGE SCALE GENOMIC DNA]</scope>
    <source>
        <strain evidence="2">ATCC 29579 / DSM 644 / NCIMB 8303 / VKM B-1760 / Hildenborough</strain>
    </source>
</reference>
<protein>
    <recommendedName>
        <fullName evidence="3">Porin</fullName>
    </recommendedName>
</protein>
<dbReference type="NCBIfam" id="NF033939">
    <property type="entry name" value="DESULF_POR1"/>
    <property type="match status" value="1"/>
</dbReference>
<dbReference type="OrthoDB" id="5464498at2"/>
<gene>
    <name evidence="1" type="ordered locus">DVU_0273</name>
</gene>
<sequence length="505" mass="54245">MACIGPVSCRLRAPEGATWHVYCNFKSTGGRIVKKWLGLALGLGLMAGGVSSATAAEIRASGEWAFDLSWTDNLGYRSAAHGDKEDDFNAHQRLRTQIDIIASENLSGVLFLEMGDSLWGSEDAALGADGKTVKVRRSFVDWNVPGTGLAVRMGIQGLDLPGATFGASPILSDEDVAALTLSYAVNDTVAVTGFWARPYDGANSNAADGNRGFDEVDLFGLSVPVTLDGFSITPHAMYASIGKDVDGSNFDENKWNSGSWEAFSDGMHSIAQQHKGVTPGESSRAWWAGVAFEMSLLSPFELKADLTYGTVSNDDEALERSGWLASAMASYKLDMVTPAVFGWYGSGEDDDLGNGSERMPSVSAQAWAPTSFGFPGSAFQQDTNFARNGAGLMGLGVQAGDISFIEDLTHVVRVAYMRGTNDADLLRRDTTLRGDLAPGAGAVFLTDKDSAWEVNFDHEYKIYENLTMIVEMGLIRLNLDEDAWGDEADNLGTAKKATVNLVYEF</sequence>
<dbReference type="Proteomes" id="UP000002194">
    <property type="component" value="Chromosome"/>
</dbReference>
<dbReference type="SUPFAM" id="SSF56935">
    <property type="entry name" value="Porins"/>
    <property type="match status" value="1"/>
</dbReference>
<dbReference type="KEGG" id="dvu:DVU_0273"/>
<accession>Q72FE1</accession>
<dbReference type="eggNOG" id="ENOG502ZCBE">
    <property type="taxonomic scope" value="Bacteria"/>
</dbReference>
<dbReference type="DNASU" id="2794998"/>
<proteinExistence type="predicted"/>
<evidence type="ECO:0008006" key="3">
    <source>
        <dbReference type="Google" id="ProtNLM"/>
    </source>
</evidence>
<dbReference type="STRING" id="882.DVU_0273"/>
<dbReference type="HOGENOM" id="CLU_042511_0_0_7"/>
<keyword evidence="2" id="KW-1185">Reference proteome</keyword>
<dbReference type="PhylomeDB" id="Q72FE1"/>
<dbReference type="EMBL" id="AE017285">
    <property type="protein sequence ID" value="AAS94756.1"/>
    <property type="molecule type" value="Genomic_DNA"/>
</dbReference>